<accession>A0A7R9GSC9</accession>
<dbReference type="EMBL" id="OC316667">
    <property type="protein sequence ID" value="CAD7393209.1"/>
    <property type="molecule type" value="Genomic_DNA"/>
</dbReference>
<evidence type="ECO:0000313" key="1">
    <source>
        <dbReference type="EMBL" id="CAD7393209.1"/>
    </source>
</evidence>
<organism evidence="1">
    <name type="scientific">Timema cristinae</name>
    <name type="common">Walking stick</name>
    <dbReference type="NCBI Taxonomy" id="61476"/>
    <lineage>
        <taxon>Eukaryota</taxon>
        <taxon>Metazoa</taxon>
        <taxon>Ecdysozoa</taxon>
        <taxon>Arthropoda</taxon>
        <taxon>Hexapoda</taxon>
        <taxon>Insecta</taxon>
        <taxon>Pterygota</taxon>
        <taxon>Neoptera</taxon>
        <taxon>Polyneoptera</taxon>
        <taxon>Phasmatodea</taxon>
        <taxon>Timematodea</taxon>
        <taxon>Timematoidea</taxon>
        <taxon>Timematidae</taxon>
        <taxon>Timema</taxon>
    </lineage>
</organism>
<name>A0A7R9GSC9_TIMCR</name>
<sequence length="106" mass="12098">MYDILIYLNLNRITNNENKGKLMRELIMLKKIVLKLSTSVSPYVDLAKHSTQPPSPTPYSFSVMGDIALQMYMLPDHGTKSQQLSIVPVFQQEVESSARVRRTIKT</sequence>
<proteinExistence type="predicted"/>
<gene>
    <name evidence="1" type="ORF">TCEB3V08_LOCUS1191</name>
</gene>
<dbReference type="AlphaFoldDB" id="A0A7R9GSC9"/>
<protein>
    <submittedName>
        <fullName evidence="1">Uncharacterized protein</fullName>
    </submittedName>
</protein>
<reference evidence="1" key="1">
    <citation type="submission" date="2020-11" db="EMBL/GenBank/DDBJ databases">
        <authorList>
            <person name="Tran Van P."/>
        </authorList>
    </citation>
    <scope>NUCLEOTIDE SEQUENCE</scope>
</reference>